<sequence>MPLKLDHSLNVTLVVEAGVNVEVVKDDDREFKRDKVAKVINKVVVEKSIGEAIKSKYLELSKKMSNYYNILYLWFNSRLTDVFCNSHLVKIALDDLAGVKKPMHFAPAKVQNA</sequence>
<name>A0ABD1TFQ0_9LAMI</name>
<proteinExistence type="predicted"/>
<gene>
    <name evidence="1" type="ORF">Adt_17172</name>
</gene>
<dbReference type="SUPFAM" id="SSF53756">
    <property type="entry name" value="UDP-Glycosyltransferase/glycogen phosphorylase"/>
    <property type="match status" value="1"/>
</dbReference>
<dbReference type="EMBL" id="JBFOLK010000005">
    <property type="protein sequence ID" value="KAL2511572.1"/>
    <property type="molecule type" value="Genomic_DNA"/>
</dbReference>
<keyword evidence="2" id="KW-1185">Reference proteome</keyword>
<organism evidence="1 2">
    <name type="scientific">Abeliophyllum distichum</name>
    <dbReference type="NCBI Taxonomy" id="126358"/>
    <lineage>
        <taxon>Eukaryota</taxon>
        <taxon>Viridiplantae</taxon>
        <taxon>Streptophyta</taxon>
        <taxon>Embryophyta</taxon>
        <taxon>Tracheophyta</taxon>
        <taxon>Spermatophyta</taxon>
        <taxon>Magnoliopsida</taxon>
        <taxon>eudicotyledons</taxon>
        <taxon>Gunneridae</taxon>
        <taxon>Pentapetalae</taxon>
        <taxon>asterids</taxon>
        <taxon>lamiids</taxon>
        <taxon>Lamiales</taxon>
        <taxon>Oleaceae</taxon>
        <taxon>Forsythieae</taxon>
        <taxon>Abeliophyllum</taxon>
    </lineage>
</organism>
<reference evidence="2" key="1">
    <citation type="submission" date="2024-07" db="EMBL/GenBank/DDBJ databases">
        <title>Two chromosome-level genome assemblies of Korean endemic species Abeliophyllum distichum and Forsythia ovata (Oleaceae).</title>
        <authorList>
            <person name="Jang H."/>
        </authorList>
    </citation>
    <scope>NUCLEOTIDE SEQUENCE [LARGE SCALE GENOMIC DNA]</scope>
</reference>
<dbReference type="AlphaFoldDB" id="A0ABD1TFQ0"/>
<protein>
    <submittedName>
        <fullName evidence="1">Glycosyltransferase</fullName>
    </submittedName>
</protein>
<dbReference type="Gene3D" id="3.40.50.2000">
    <property type="entry name" value="Glycogen Phosphorylase B"/>
    <property type="match status" value="1"/>
</dbReference>
<evidence type="ECO:0000313" key="2">
    <source>
        <dbReference type="Proteomes" id="UP001604336"/>
    </source>
</evidence>
<comment type="caution">
    <text evidence="1">The sequence shown here is derived from an EMBL/GenBank/DDBJ whole genome shotgun (WGS) entry which is preliminary data.</text>
</comment>
<accession>A0ABD1TFQ0</accession>
<evidence type="ECO:0000313" key="1">
    <source>
        <dbReference type="EMBL" id="KAL2511572.1"/>
    </source>
</evidence>
<dbReference type="Proteomes" id="UP001604336">
    <property type="component" value="Unassembled WGS sequence"/>
</dbReference>